<comment type="domain">
    <text evidence="8">Domain I is involved in oligomerization and binding regulators, domain II is flexibile and of varying length in different bacteria, domain III forms the AAA+ region, while domain IV binds dsDNA.</text>
</comment>
<dbReference type="PRINTS" id="PR00051">
    <property type="entry name" value="DNAA"/>
</dbReference>
<dbReference type="InterPro" id="IPR010921">
    <property type="entry name" value="Trp_repressor/repl_initiator"/>
</dbReference>
<dbReference type="Gene3D" id="1.10.8.60">
    <property type="match status" value="1"/>
</dbReference>
<evidence type="ECO:0000256" key="8">
    <source>
        <dbReference type="HAMAP-Rule" id="MF_00377"/>
    </source>
</evidence>
<dbReference type="InterPro" id="IPR027417">
    <property type="entry name" value="P-loop_NTPase"/>
</dbReference>
<evidence type="ECO:0000256" key="4">
    <source>
        <dbReference type="ARBA" id="ARBA00022741"/>
    </source>
</evidence>
<keyword evidence="5 8" id="KW-0067">ATP-binding</keyword>
<proteinExistence type="inferred from homology"/>
<dbReference type="CDD" id="cd06571">
    <property type="entry name" value="Bac_DnaA_C"/>
    <property type="match status" value="1"/>
</dbReference>
<dbReference type="Pfam" id="PF11638">
    <property type="entry name" value="DnaA_N"/>
    <property type="match status" value="1"/>
</dbReference>
<dbReference type="InterPro" id="IPR001957">
    <property type="entry name" value="Chromosome_initiator_DnaA"/>
</dbReference>
<feature type="domain" description="Chromosomal replication initiator DnaA C-terminal" evidence="13">
    <location>
        <begin position="360"/>
        <end position="429"/>
    </location>
</feature>
<evidence type="ECO:0000256" key="11">
    <source>
        <dbReference type="RuleBase" id="RU004227"/>
    </source>
</evidence>
<dbReference type="GO" id="GO:0005886">
    <property type="term" value="C:plasma membrane"/>
    <property type="evidence" value="ECO:0007669"/>
    <property type="project" value="TreeGrafter"/>
</dbReference>
<dbReference type="Proteomes" id="UP000231098">
    <property type="component" value="Unassembled WGS sequence"/>
</dbReference>
<evidence type="ECO:0000313" key="15">
    <source>
        <dbReference type="Proteomes" id="UP000231098"/>
    </source>
</evidence>
<accession>A0A2H0X9C7</accession>
<feature type="domain" description="AAA+ ATPase" evidence="12">
    <location>
        <begin position="144"/>
        <end position="283"/>
    </location>
</feature>
<dbReference type="PANTHER" id="PTHR30050">
    <property type="entry name" value="CHROMOSOMAL REPLICATION INITIATOR PROTEIN DNAA"/>
    <property type="match status" value="1"/>
</dbReference>
<gene>
    <name evidence="8" type="primary">dnaA</name>
    <name evidence="14" type="ORF">COT51_02230</name>
</gene>
<evidence type="ECO:0000256" key="1">
    <source>
        <dbReference type="ARBA" id="ARBA00006583"/>
    </source>
</evidence>
<feature type="binding site" evidence="8">
    <location>
        <position position="157"/>
    </location>
    <ligand>
        <name>ATP</name>
        <dbReference type="ChEBI" id="CHEBI:30616"/>
    </ligand>
</feature>
<dbReference type="PROSITE" id="PS01008">
    <property type="entry name" value="DNAA"/>
    <property type="match status" value="1"/>
</dbReference>
<evidence type="ECO:0000313" key="14">
    <source>
        <dbReference type="EMBL" id="PIS21540.1"/>
    </source>
</evidence>
<comment type="subcellular location">
    <subcellularLocation>
        <location evidence="8">Cytoplasm</location>
    </subcellularLocation>
</comment>
<reference evidence="15" key="1">
    <citation type="submission" date="2017-09" db="EMBL/GenBank/DDBJ databases">
        <title>Depth-based differentiation of microbial function through sediment-hosted aquifers and enrichment of novel symbionts in the deep terrestrial subsurface.</title>
        <authorList>
            <person name="Probst A.J."/>
            <person name="Ladd B."/>
            <person name="Jarett J.K."/>
            <person name="Geller-Mcgrath D.E."/>
            <person name="Sieber C.M.K."/>
            <person name="Emerson J.B."/>
            <person name="Anantharaman K."/>
            <person name="Thomas B.C."/>
            <person name="Malmstrom R."/>
            <person name="Stieglmeier M."/>
            <person name="Klingl A."/>
            <person name="Woyke T."/>
            <person name="Ryan C.M."/>
            <person name="Banfield J.F."/>
        </authorList>
    </citation>
    <scope>NUCLEOTIDE SEQUENCE [LARGE SCALE GENOMIC DNA]</scope>
</reference>
<dbReference type="GO" id="GO:0008289">
    <property type="term" value="F:lipid binding"/>
    <property type="evidence" value="ECO:0007669"/>
    <property type="project" value="UniProtKB-KW"/>
</dbReference>
<dbReference type="CDD" id="cd00009">
    <property type="entry name" value="AAA"/>
    <property type="match status" value="1"/>
</dbReference>
<dbReference type="GO" id="GO:0006270">
    <property type="term" value="P:DNA replication initiation"/>
    <property type="evidence" value="ECO:0007669"/>
    <property type="project" value="UniProtKB-UniRule"/>
</dbReference>
<dbReference type="FunFam" id="3.40.50.300:FF:000668">
    <property type="entry name" value="Chromosomal replication initiator protein DnaA"/>
    <property type="match status" value="1"/>
</dbReference>
<protein>
    <recommendedName>
        <fullName evidence="8 9">Chromosomal replication initiator protein DnaA</fullName>
    </recommendedName>
</protein>
<comment type="caution">
    <text evidence="8">Lacks conserved residue(s) required for the propagation of feature annotation.</text>
</comment>
<dbReference type="Gene3D" id="1.10.1750.10">
    <property type="match status" value="1"/>
</dbReference>
<dbReference type="InterPro" id="IPR003593">
    <property type="entry name" value="AAA+_ATPase"/>
</dbReference>
<feature type="region of interest" description="Domain I, interacts with DnaA modulators" evidence="8">
    <location>
        <begin position="1"/>
        <end position="82"/>
    </location>
</feature>
<dbReference type="InterPro" id="IPR013159">
    <property type="entry name" value="DnaA_C"/>
</dbReference>
<evidence type="ECO:0000256" key="6">
    <source>
        <dbReference type="ARBA" id="ARBA00023121"/>
    </source>
</evidence>
<dbReference type="NCBIfam" id="TIGR00362">
    <property type="entry name" value="DnaA"/>
    <property type="match status" value="1"/>
</dbReference>
<dbReference type="Pfam" id="PF08299">
    <property type="entry name" value="Bac_DnaA_C"/>
    <property type="match status" value="1"/>
</dbReference>
<feature type="binding site" evidence="8">
    <location>
        <position position="159"/>
    </location>
    <ligand>
        <name>ATP</name>
        <dbReference type="ChEBI" id="CHEBI:30616"/>
    </ligand>
</feature>
<comment type="function">
    <text evidence="8 10">Plays an essential role in the initiation and regulation of chromosomal replication. ATP-DnaA binds to the origin of replication (oriC) to initiate formation of the DNA replication initiation complex once per cell cycle. Binds the DnaA box (a 9 base pair repeat at the origin) and separates the double-stranded (ds)DNA. Forms a right-handed helical filament on oriC DNA; dsDNA binds to the exterior of the filament while single-stranded (ss)DNA is stabiized in the filament's interior. The ATP-DnaA-oriC complex binds and stabilizes one strand of the AT-rich DNA unwinding element (DUE), permitting loading of DNA polymerase. After initiation quickly degrades to an ADP-DnaA complex that is not apt for DNA replication. Binds acidic phospholipids.</text>
</comment>
<dbReference type="GO" id="GO:0006275">
    <property type="term" value="P:regulation of DNA replication"/>
    <property type="evidence" value="ECO:0007669"/>
    <property type="project" value="UniProtKB-UniRule"/>
</dbReference>
<dbReference type="HAMAP" id="MF_00377">
    <property type="entry name" value="DnaA_bact"/>
    <property type="match status" value="1"/>
</dbReference>
<evidence type="ECO:0000256" key="9">
    <source>
        <dbReference type="NCBIfam" id="TIGR00362"/>
    </source>
</evidence>
<feature type="binding site" evidence="8">
    <location>
        <position position="158"/>
    </location>
    <ligand>
        <name>ATP</name>
        <dbReference type="ChEBI" id="CHEBI:30616"/>
    </ligand>
</feature>
<dbReference type="InterPro" id="IPR038454">
    <property type="entry name" value="DnaA_N_sf"/>
</dbReference>
<evidence type="ECO:0000256" key="2">
    <source>
        <dbReference type="ARBA" id="ARBA00022490"/>
    </source>
</evidence>
<dbReference type="PANTHER" id="PTHR30050:SF2">
    <property type="entry name" value="CHROMOSOMAL REPLICATION INITIATOR PROTEIN DNAA"/>
    <property type="match status" value="1"/>
</dbReference>
<dbReference type="SMART" id="SM00760">
    <property type="entry name" value="Bac_DnaA_C"/>
    <property type="match status" value="1"/>
</dbReference>
<dbReference type="InterPro" id="IPR013317">
    <property type="entry name" value="DnaA_dom"/>
</dbReference>
<dbReference type="AlphaFoldDB" id="A0A2H0X9C7"/>
<comment type="similarity">
    <text evidence="1 8 11">Belongs to the DnaA family.</text>
</comment>
<keyword evidence="4 8" id="KW-0547">Nucleotide-binding</keyword>
<feature type="binding site" evidence="8">
    <location>
        <position position="155"/>
    </location>
    <ligand>
        <name>ATP</name>
        <dbReference type="ChEBI" id="CHEBI:30616"/>
    </ligand>
</feature>
<evidence type="ECO:0000256" key="7">
    <source>
        <dbReference type="ARBA" id="ARBA00023125"/>
    </source>
</evidence>
<evidence type="ECO:0000256" key="5">
    <source>
        <dbReference type="ARBA" id="ARBA00022840"/>
    </source>
</evidence>
<comment type="caution">
    <text evidence="14">The sequence shown here is derived from an EMBL/GenBank/DDBJ whole genome shotgun (WGS) entry which is preliminary data.</text>
</comment>
<dbReference type="InterPro" id="IPR024633">
    <property type="entry name" value="DnaA_N_dom"/>
</dbReference>
<sequence length="455" mass="51785">MDEKTLWKTTLDQLELELSTPIFQTFFKNTKITKMEESMMEIACANQAAKERIETRHYSQLKNIIDGLTKKEVSLNFVVDNTLKPTNDLGPLFQSGKYEEPIKTSAHKDSGLYPQYTFDNFVVGANNNLAHVVALSIAENPGKVYNPLFLYAGVGLGKTHLIQAIGNQILKTQPSKRVIYCTGETFTNELLESIYKAKQFRDATTSFRKKFRETDVLIIDDIQFIAGRETTQEEFYHTFNALYPAGKQIILASDRPPKEIDKLEERLVSRFSSGMIADMQAPDVDMRNAILRKKREQLRSNISDEIIDFIAQISPSNIRDLEGKFLQVIALTQTSKEDATLEKISQFFGKNKSKEPERVSSKTIFNAVTKYFEITATDLKDKSRKREVVVPRQIAMYLMRSLTDVPLVQIGELLGGRDHTTVIHGNDKIEKEVVTNQKIQEDVKNIKNLLNLQTA</sequence>
<dbReference type="Gene3D" id="3.40.50.300">
    <property type="entry name" value="P-loop containing nucleotide triphosphate hydrolases"/>
    <property type="match status" value="1"/>
</dbReference>
<comment type="subunit">
    <text evidence="8">Oligomerizes as a right-handed, spiral filament on DNA at oriC.</text>
</comment>
<evidence type="ECO:0000259" key="12">
    <source>
        <dbReference type="SMART" id="SM00382"/>
    </source>
</evidence>
<dbReference type="Pfam" id="PF00308">
    <property type="entry name" value="Bac_DnaA"/>
    <property type="match status" value="1"/>
</dbReference>
<dbReference type="Gene3D" id="3.30.300.180">
    <property type="match status" value="1"/>
</dbReference>
<keyword evidence="2 8" id="KW-0963">Cytoplasm</keyword>
<evidence type="ECO:0000259" key="13">
    <source>
        <dbReference type="SMART" id="SM00760"/>
    </source>
</evidence>
<dbReference type="SMART" id="SM00382">
    <property type="entry name" value="AAA"/>
    <property type="match status" value="1"/>
</dbReference>
<dbReference type="InterPro" id="IPR020591">
    <property type="entry name" value="Chromosome_initiator_DnaA-like"/>
</dbReference>
<organism evidence="14 15">
    <name type="scientific">candidate division WWE3 bacterium CG08_land_8_20_14_0_20_41_15</name>
    <dbReference type="NCBI Taxonomy" id="1975086"/>
    <lineage>
        <taxon>Bacteria</taxon>
        <taxon>Katanobacteria</taxon>
    </lineage>
</organism>
<dbReference type="EMBL" id="PEYV01000035">
    <property type="protein sequence ID" value="PIS21540.1"/>
    <property type="molecule type" value="Genomic_DNA"/>
</dbReference>
<evidence type="ECO:0000256" key="3">
    <source>
        <dbReference type="ARBA" id="ARBA00022705"/>
    </source>
</evidence>
<dbReference type="InterPro" id="IPR018312">
    <property type="entry name" value="Chromosome_initiator_DnaA_CS"/>
</dbReference>
<evidence type="ECO:0000256" key="10">
    <source>
        <dbReference type="RuleBase" id="RU000577"/>
    </source>
</evidence>
<keyword evidence="6 8" id="KW-0446">Lipid-binding</keyword>
<name>A0A2H0X9C7_UNCKA</name>
<dbReference type="SUPFAM" id="SSF52540">
    <property type="entry name" value="P-loop containing nucleoside triphosphate hydrolases"/>
    <property type="match status" value="1"/>
</dbReference>
<dbReference type="SUPFAM" id="SSF48295">
    <property type="entry name" value="TrpR-like"/>
    <property type="match status" value="1"/>
</dbReference>
<dbReference type="GO" id="GO:0005524">
    <property type="term" value="F:ATP binding"/>
    <property type="evidence" value="ECO:0007669"/>
    <property type="project" value="UniProtKB-UniRule"/>
</dbReference>
<keyword evidence="7 8" id="KW-0238">DNA-binding</keyword>
<feature type="region of interest" description="Domain IV, binds dsDNA" evidence="8">
    <location>
        <begin position="333"/>
        <end position="455"/>
    </location>
</feature>
<keyword evidence="3 8" id="KW-0235">DNA replication</keyword>
<dbReference type="GO" id="GO:0005737">
    <property type="term" value="C:cytoplasm"/>
    <property type="evidence" value="ECO:0007669"/>
    <property type="project" value="UniProtKB-SubCell"/>
</dbReference>
<dbReference type="GO" id="GO:0003688">
    <property type="term" value="F:DNA replication origin binding"/>
    <property type="evidence" value="ECO:0007669"/>
    <property type="project" value="UniProtKB-UniRule"/>
</dbReference>